<accession>A0A367WHN1</accession>
<proteinExistence type="predicted"/>
<dbReference type="AlphaFoldDB" id="A0A367WHN1"/>
<dbReference type="NCBIfam" id="TIGR03347">
    <property type="entry name" value="VI_chp_1"/>
    <property type="match status" value="1"/>
</dbReference>
<protein>
    <recommendedName>
        <fullName evidence="3">Type VI secretion protein</fullName>
    </recommendedName>
</protein>
<gene>
    <name evidence="1" type="ORF">TH25_24340</name>
</gene>
<evidence type="ECO:0008006" key="3">
    <source>
        <dbReference type="Google" id="ProtNLM"/>
    </source>
</evidence>
<sequence length="339" mass="38233">MDGPYRQPAPHMINDLKANPQRYSFFRAVDILLKASGQQVEERALQTQKVEDLIFRVAPGLGFPASDVVSLRPVDEEEGGKELEMTVSFLGLHGPSSPLPSHMLETAAWSAGEEGVQQAFNDFFSNRLVWLFYLIWRKYRYYVRYNAGATDQFSDWMFSLIGIGGDESRGKADVPWAKLLTYLGVVAGRVRSAEMVSGVIAHAFSLPDVSIRQLELRKVEIPQDQRARMGSVNMSLGQDFVIGRFVEDRAGKFTVVLRNLTFQRFRDFLPSGKDYARLKELVEFLLKDQLAYDIELNLQRNEVPAFKLGCPDTASLGWTTFIGNTQREGLKPVVLQARG</sequence>
<dbReference type="OrthoDB" id="1523296at2"/>
<dbReference type="Proteomes" id="UP000252517">
    <property type="component" value="Unassembled WGS sequence"/>
</dbReference>
<comment type="caution">
    <text evidence="1">The sequence shown here is derived from an EMBL/GenBank/DDBJ whole genome shotgun (WGS) entry which is preliminary data.</text>
</comment>
<dbReference type="PANTHER" id="PTHR35564">
    <property type="match status" value="1"/>
</dbReference>
<dbReference type="InterPro" id="IPR010732">
    <property type="entry name" value="T6SS_TssG-like"/>
</dbReference>
<dbReference type="EMBL" id="JPWH01000038">
    <property type="protein sequence ID" value="RCK40938.1"/>
    <property type="molecule type" value="Genomic_DNA"/>
</dbReference>
<organism evidence="1 2">
    <name type="scientific">Thalassospira profundimaris</name>
    <dbReference type="NCBI Taxonomy" id="502049"/>
    <lineage>
        <taxon>Bacteria</taxon>
        <taxon>Pseudomonadati</taxon>
        <taxon>Pseudomonadota</taxon>
        <taxon>Alphaproteobacteria</taxon>
        <taxon>Rhodospirillales</taxon>
        <taxon>Thalassospiraceae</taxon>
        <taxon>Thalassospira</taxon>
    </lineage>
</organism>
<dbReference type="PANTHER" id="PTHR35564:SF3">
    <property type="entry name" value="TYPE VI SECRETION SYSTEM BASEPLATE SUBUNIT TSSG"/>
    <property type="match status" value="1"/>
</dbReference>
<evidence type="ECO:0000313" key="2">
    <source>
        <dbReference type="Proteomes" id="UP000252517"/>
    </source>
</evidence>
<evidence type="ECO:0000313" key="1">
    <source>
        <dbReference type="EMBL" id="RCK40938.1"/>
    </source>
</evidence>
<name>A0A367WHN1_9PROT</name>
<reference evidence="1 2" key="1">
    <citation type="submission" date="2014-07" db="EMBL/GenBank/DDBJ databases">
        <title>Draft genome sequence of Thalassospira profundimaris S25-3-2.</title>
        <authorList>
            <person name="Lai Q."/>
            <person name="Shao Z."/>
        </authorList>
    </citation>
    <scope>NUCLEOTIDE SEQUENCE [LARGE SCALE GENOMIC DNA]</scope>
    <source>
        <strain evidence="1 2">S25-3-2</strain>
    </source>
</reference>
<dbReference type="Pfam" id="PF06996">
    <property type="entry name" value="T6SS_TssG"/>
    <property type="match status" value="1"/>
</dbReference>